<dbReference type="Gene3D" id="1.20.1250.20">
    <property type="entry name" value="MFS general substrate transporter like domains"/>
    <property type="match status" value="2"/>
</dbReference>
<dbReference type="InterPro" id="IPR036394">
    <property type="entry name" value="Ribosomal_uL22_sf"/>
</dbReference>
<dbReference type="InterPro" id="IPR003140">
    <property type="entry name" value="PLipase/COase/thioEstase"/>
</dbReference>
<feature type="transmembrane region" description="Helical" evidence="9">
    <location>
        <begin position="303"/>
        <end position="322"/>
    </location>
</feature>
<comment type="similarity">
    <text evidence="2 7">Belongs to the universal ribosomal protein uL22 family.</text>
</comment>
<dbReference type="NCBIfam" id="TIGR01038">
    <property type="entry name" value="uL22_arch_euk"/>
    <property type="match status" value="1"/>
</dbReference>
<feature type="transmembrane region" description="Helical" evidence="9">
    <location>
        <begin position="164"/>
        <end position="183"/>
    </location>
</feature>
<evidence type="ECO:0000259" key="10">
    <source>
        <dbReference type="PROSITE" id="PS50850"/>
    </source>
</evidence>
<dbReference type="SUPFAM" id="SSF54843">
    <property type="entry name" value="Ribosomal protein L22"/>
    <property type="match status" value="1"/>
</dbReference>
<dbReference type="GO" id="GO:0003735">
    <property type="term" value="F:structural constituent of ribosome"/>
    <property type="evidence" value="ECO:0007669"/>
    <property type="project" value="InterPro"/>
</dbReference>
<feature type="region of interest" description="Disordered" evidence="8">
    <location>
        <begin position="1"/>
        <end position="26"/>
    </location>
</feature>
<keyword evidence="9" id="KW-0812">Transmembrane</keyword>
<dbReference type="GO" id="GO:0022625">
    <property type="term" value="C:cytosolic large ribosomal subunit"/>
    <property type="evidence" value="ECO:0007669"/>
    <property type="project" value="TreeGrafter"/>
</dbReference>
<dbReference type="Pfam" id="PF07690">
    <property type="entry name" value="MFS_1"/>
    <property type="match status" value="1"/>
</dbReference>
<evidence type="ECO:0000256" key="8">
    <source>
        <dbReference type="SAM" id="MobiDB-lite"/>
    </source>
</evidence>
<dbReference type="GO" id="GO:0022857">
    <property type="term" value="F:transmembrane transporter activity"/>
    <property type="evidence" value="ECO:0007669"/>
    <property type="project" value="InterPro"/>
</dbReference>
<dbReference type="SUPFAM" id="SSF53474">
    <property type="entry name" value="alpha/beta-Hydrolases"/>
    <property type="match status" value="1"/>
</dbReference>
<feature type="transmembrane region" description="Helical" evidence="9">
    <location>
        <begin position="362"/>
        <end position="382"/>
    </location>
</feature>
<dbReference type="GO" id="GO:0016787">
    <property type="term" value="F:hydrolase activity"/>
    <property type="evidence" value="ECO:0007669"/>
    <property type="project" value="InterPro"/>
</dbReference>
<comment type="caution">
    <text evidence="11">The sequence shown here is derived from an EMBL/GenBank/DDBJ whole genome shotgun (WGS) entry which is preliminary data.</text>
</comment>
<feature type="compositionally biased region" description="Basic and acidic residues" evidence="8">
    <location>
        <begin position="14"/>
        <end position="26"/>
    </location>
</feature>
<feature type="domain" description="Major facilitator superfamily (MFS) profile" evidence="10">
    <location>
        <begin position="39"/>
        <end position="422"/>
    </location>
</feature>
<dbReference type="Gene3D" id="3.90.470.10">
    <property type="entry name" value="Ribosomal protein L22/L17"/>
    <property type="match status" value="1"/>
</dbReference>
<dbReference type="PROSITE" id="PS50850">
    <property type="entry name" value="MFS"/>
    <property type="match status" value="1"/>
</dbReference>
<dbReference type="InterPro" id="IPR001063">
    <property type="entry name" value="Ribosomal_uL22"/>
</dbReference>
<dbReference type="Gene3D" id="3.40.50.1820">
    <property type="entry name" value="alpha/beta hydrolase"/>
    <property type="match status" value="1"/>
</dbReference>
<keyword evidence="4 7" id="KW-0687">Ribonucleoprotein</keyword>
<evidence type="ECO:0000256" key="3">
    <source>
        <dbReference type="ARBA" id="ARBA00022980"/>
    </source>
</evidence>
<protein>
    <recommendedName>
        <fullName evidence="5">Large ribosomal subunit protein uL22</fullName>
    </recommendedName>
    <alternativeName>
        <fullName evidence="6">60S ribosomal protein L17</fullName>
    </alternativeName>
</protein>
<feature type="transmembrane region" description="Helical" evidence="9">
    <location>
        <begin position="394"/>
        <end position="418"/>
    </location>
</feature>
<feature type="transmembrane region" description="Helical" evidence="9">
    <location>
        <begin position="328"/>
        <end position="350"/>
    </location>
</feature>
<dbReference type="CDD" id="cd17352">
    <property type="entry name" value="MFS_MCT_SLC16"/>
    <property type="match status" value="1"/>
</dbReference>
<evidence type="ECO:0000256" key="6">
    <source>
        <dbReference type="ARBA" id="ARBA00035325"/>
    </source>
</evidence>
<comment type="subcellular location">
    <subcellularLocation>
        <location evidence="1">Membrane</location>
        <topology evidence="1">Multi-pass membrane protein</topology>
    </subcellularLocation>
</comment>
<dbReference type="SUPFAM" id="SSF103473">
    <property type="entry name" value="MFS general substrate transporter"/>
    <property type="match status" value="1"/>
</dbReference>
<keyword evidence="12" id="KW-1185">Reference proteome</keyword>
<dbReference type="PANTHER" id="PTHR11593:SF10">
    <property type="entry name" value="60S RIBOSOMAL PROTEIN L17"/>
    <property type="match status" value="1"/>
</dbReference>
<proteinExistence type="inferred from homology"/>
<feature type="transmembrane region" description="Helical" evidence="9">
    <location>
        <begin position="274"/>
        <end position="291"/>
    </location>
</feature>
<dbReference type="InterPro" id="IPR005721">
    <property type="entry name" value="Ribosomal_uL22_euk/arc"/>
</dbReference>
<dbReference type="InterPro" id="IPR020846">
    <property type="entry name" value="MFS_dom"/>
</dbReference>
<feature type="transmembrane region" description="Helical" evidence="9">
    <location>
        <begin position="107"/>
        <end position="126"/>
    </location>
</feature>
<dbReference type="GO" id="GO:0002181">
    <property type="term" value="P:cytoplasmic translation"/>
    <property type="evidence" value="ECO:0007669"/>
    <property type="project" value="TreeGrafter"/>
</dbReference>
<feature type="transmembrane region" description="Helical" evidence="9">
    <location>
        <begin position="74"/>
        <end position="95"/>
    </location>
</feature>
<dbReference type="InterPro" id="IPR036259">
    <property type="entry name" value="MFS_trans_sf"/>
</dbReference>
<evidence type="ECO:0000313" key="11">
    <source>
        <dbReference type="EMBL" id="KAF9890389.1"/>
    </source>
</evidence>
<keyword evidence="9" id="KW-0472">Membrane</keyword>
<evidence type="ECO:0000313" key="12">
    <source>
        <dbReference type="Proteomes" id="UP001194746"/>
    </source>
</evidence>
<dbReference type="CDD" id="cd00336">
    <property type="entry name" value="Ribosomal_L22"/>
    <property type="match status" value="1"/>
</dbReference>
<dbReference type="GO" id="GO:0016020">
    <property type="term" value="C:membrane"/>
    <property type="evidence" value="ECO:0007669"/>
    <property type="project" value="UniProtKB-SubCell"/>
</dbReference>
<accession>A0AAD4CPL2</accession>
<dbReference type="Pfam" id="PF02230">
    <property type="entry name" value="Abhydrolase_2"/>
    <property type="match status" value="1"/>
</dbReference>
<feature type="transmembrane region" description="Helical" evidence="9">
    <location>
        <begin position="34"/>
        <end position="62"/>
    </location>
</feature>
<organism evidence="11 12">
    <name type="scientific">Aspergillus nanangensis</name>
    <dbReference type="NCBI Taxonomy" id="2582783"/>
    <lineage>
        <taxon>Eukaryota</taxon>
        <taxon>Fungi</taxon>
        <taxon>Dikarya</taxon>
        <taxon>Ascomycota</taxon>
        <taxon>Pezizomycotina</taxon>
        <taxon>Eurotiomycetes</taxon>
        <taxon>Eurotiomycetidae</taxon>
        <taxon>Eurotiales</taxon>
        <taxon>Aspergillaceae</taxon>
        <taxon>Aspergillus</taxon>
        <taxon>Aspergillus subgen. Circumdati</taxon>
    </lineage>
</organism>
<dbReference type="InterPro" id="IPR018260">
    <property type="entry name" value="Ribosomal_uL22_CS"/>
</dbReference>
<gene>
    <name evidence="11" type="ORF">FE257_006057</name>
</gene>
<feature type="transmembrane region" description="Helical" evidence="9">
    <location>
        <begin position="195"/>
        <end position="215"/>
    </location>
</feature>
<dbReference type="Proteomes" id="UP001194746">
    <property type="component" value="Unassembled WGS sequence"/>
</dbReference>
<dbReference type="FunFam" id="3.90.470.10:FF:000010">
    <property type="entry name" value="60S ribosomal protein L17"/>
    <property type="match status" value="1"/>
</dbReference>
<dbReference type="Pfam" id="PF00237">
    <property type="entry name" value="Ribosomal_L22"/>
    <property type="match status" value="1"/>
</dbReference>
<dbReference type="PROSITE" id="PS00464">
    <property type="entry name" value="RIBOSOMAL_L22"/>
    <property type="match status" value="1"/>
</dbReference>
<feature type="transmembrane region" description="Helical" evidence="9">
    <location>
        <begin position="236"/>
        <end position="262"/>
    </location>
</feature>
<keyword evidence="9" id="KW-1133">Transmembrane helix</keyword>
<evidence type="ECO:0000256" key="2">
    <source>
        <dbReference type="ARBA" id="ARBA00009451"/>
    </source>
</evidence>
<dbReference type="PANTHER" id="PTHR11593">
    <property type="entry name" value="60S RIBOSOMAL PROTEIN L17"/>
    <property type="match status" value="1"/>
</dbReference>
<evidence type="ECO:0000256" key="9">
    <source>
        <dbReference type="SAM" id="Phobius"/>
    </source>
</evidence>
<sequence length="913" mass="100289">MSSPSRGPTTPGLELRERASDPIRTDDDYPEGGYGWICVICIFLINAHTWGINSAYGVFLSFYLSHDEFPNTPALVYAFVGGLSISCALLTAPIVTSLSQLLSTRRVVLLGVLLETASLISASFVTHSWQLFLSQGICFGLGMGCLFISTVGIPNQWFKKRRSVSNGIVAAGSGTGGLIYSLATNSMIQQLGFRWALRILGILSFVVNLVCGMLLRERRVSSKPRVPFKPALLKRAPFLLFLAWGFFSILGYVSLLFSLASFAQAVGLGSNDGSLASALLNLGQAIGRPLVGILSDRFGRVKVAGLASALCGILCMVFWTFVSDAASLFAFAILVGLEAGTLWASVAAVAADLVGMDDIDGALGIFWVVLVAPGTVSEVVALQLRDPGSIQGPYFPVQMFTGAMYLVAAGSLGIILMLERKQARGKLDGRSHTHTIILLHGRGSDGVEFADELFSSTTSKLQDLPACLPNWRWVFPTSRVRRDTRFQEDMTAWFDAYSLTDTQERQELQIDGLKESVLHILTILEDEVRLLGGKTDRVYLGGMSQGMATALWTVFFCAAGHGIMEPLGGFLGFCGWLPFAERMEDMERIRELGRSGVACRLREIVSEVFQAEGRSEREDADNVLLTPVLLSHGEDDAWVPVQQGRQAREVLVRQLGMTVEWDEFRGADNDGHWLKEPEAFDRIIRFVEDFVLPGGDSIQASVRARLGRADAKREKSTRRDHPPLGNHFKMVRYAAQDISNTKSARARGSYLRVSFKNTRETAQAINGMKLQRALTFLDNVTNKAEAVPFRRFAGSTGRCAQGKQFGVSKARWPEKSAKFLIDLLKNAEANADTKGLDTGNLVVKHIQVNQAPKGRRRTYRAHGRINPYMTNPCHIELILTEAEEVVPKAAVKRNEHLSSRQRGAQIRQALIEA</sequence>
<dbReference type="AlphaFoldDB" id="A0AAD4CPL2"/>
<dbReference type="EMBL" id="VCAU01000027">
    <property type="protein sequence ID" value="KAF9890389.1"/>
    <property type="molecule type" value="Genomic_DNA"/>
</dbReference>
<evidence type="ECO:0000256" key="4">
    <source>
        <dbReference type="ARBA" id="ARBA00023274"/>
    </source>
</evidence>
<dbReference type="InterPro" id="IPR011701">
    <property type="entry name" value="MFS"/>
</dbReference>
<keyword evidence="3 7" id="KW-0689">Ribosomal protein</keyword>
<name>A0AAD4CPL2_ASPNN</name>
<feature type="transmembrane region" description="Helical" evidence="9">
    <location>
        <begin position="132"/>
        <end position="152"/>
    </location>
</feature>
<reference evidence="11" key="2">
    <citation type="submission" date="2020-02" db="EMBL/GenBank/DDBJ databases">
        <authorList>
            <person name="Gilchrist C.L.M."/>
            <person name="Chooi Y.-H."/>
        </authorList>
    </citation>
    <scope>NUCLEOTIDE SEQUENCE</scope>
    <source>
        <strain evidence="11">MST-FP2251</strain>
    </source>
</reference>
<dbReference type="InterPro" id="IPR029058">
    <property type="entry name" value="AB_hydrolase_fold"/>
</dbReference>
<evidence type="ECO:0000256" key="5">
    <source>
        <dbReference type="ARBA" id="ARBA00035207"/>
    </source>
</evidence>
<evidence type="ECO:0000256" key="7">
    <source>
        <dbReference type="RuleBase" id="RU004005"/>
    </source>
</evidence>
<evidence type="ECO:0000256" key="1">
    <source>
        <dbReference type="ARBA" id="ARBA00004141"/>
    </source>
</evidence>
<reference evidence="11" key="1">
    <citation type="journal article" date="2019" name="Beilstein J. Org. Chem.">
        <title>Nanangenines: drimane sesquiterpenoids as the dominant metabolite cohort of a novel Australian fungus, Aspergillus nanangensis.</title>
        <authorList>
            <person name="Lacey H.J."/>
            <person name="Gilchrist C.L.M."/>
            <person name="Crombie A."/>
            <person name="Kalaitzis J.A."/>
            <person name="Vuong D."/>
            <person name="Rutledge P.J."/>
            <person name="Turner P."/>
            <person name="Pitt J.I."/>
            <person name="Lacey E."/>
            <person name="Chooi Y.H."/>
            <person name="Piggott A.M."/>
        </authorList>
    </citation>
    <scope>NUCLEOTIDE SEQUENCE</scope>
    <source>
        <strain evidence="11">MST-FP2251</strain>
    </source>
</reference>